<organism evidence="2 3">
    <name type="scientific">Nocardia albiluteola</name>
    <dbReference type="NCBI Taxonomy" id="2842303"/>
    <lineage>
        <taxon>Bacteria</taxon>
        <taxon>Bacillati</taxon>
        <taxon>Actinomycetota</taxon>
        <taxon>Actinomycetes</taxon>
        <taxon>Mycobacteriales</taxon>
        <taxon>Nocardiaceae</taxon>
        <taxon>Nocardia</taxon>
    </lineage>
</organism>
<evidence type="ECO:0000313" key="2">
    <source>
        <dbReference type="EMBL" id="MBU3066017.1"/>
    </source>
</evidence>
<dbReference type="InterPro" id="IPR029058">
    <property type="entry name" value="AB_hydrolase_fold"/>
</dbReference>
<dbReference type="GO" id="GO:0016787">
    <property type="term" value="F:hydrolase activity"/>
    <property type="evidence" value="ECO:0007669"/>
    <property type="project" value="UniProtKB-KW"/>
</dbReference>
<dbReference type="InterPro" id="IPR022742">
    <property type="entry name" value="Hydrolase_4"/>
</dbReference>
<protein>
    <submittedName>
        <fullName evidence="2">Alpha/beta fold hydrolase</fullName>
    </submittedName>
</protein>
<dbReference type="PANTHER" id="PTHR43433">
    <property type="entry name" value="HYDROLASE, ALPHA/BETA FOLD FAMILY PROTEIN"/>
    <property type="match status" value="1"/>
</dbReference>
<gene>
    <name evidence="2" type="ORF">KO481_31440</name>
</gene>
<reference evidence="2 3" key="1">
    <citation type="submission" date="2021-06" db="EMBL/GenBank/DDBJ databases">
        <title>Actinomycetes sequencing.</title>
        <authorList>
            <person name="Shan Q."/>
        </authorList>
    </citation>
    <scope>NUCLEOTIDE SEQUENCE [LARGE SCALE GENOMIC DNA]</scope>
    <source>
        <strain evidence="2 3">NEAU-G5</strain>
    </source>
</reference>
<sequence>MSDAIVRSEATLSRPDADLTYDDTGRGPVLLYAHGVFMSRAEDERLGVMDWSPVIARGNRLVRYDARGHGRSTGRPVALDYSFAHLADDLLAMADHVQPHAPIRAAGASMGAATLLHAVVRNPDRFERLILIIPPTAWAARRAQASAYSAQADVVAQAGKDALVAAMRNIPAPPALADCPGWPLLPDVTEALLPSVMRGIGSSDLPDTDALARLQHPALLLTWSEDPVHPTATAEQLHGLLPNSRLHIATTPQDLTDWPTHIAEFLA</sequence>
<comment type="caution">
    <text evidence="2">The sequence shown here is derived from an EMBL/GenBank/DDBJ whole genome shotgun (WGS) entry which is preliminary data.</text>
</comment>
<dbReference type="SUPFAM" id="SSF53474">
    <property type="entry name" value="alpha/beta-Hydrolases"/>
    <property type="match status" value="1"/>
</dbReference>
<dbReference type="EMBL" id="JAHKNI010000013">
    <property type="protein sequence ID" value="MBU3066017.1"/>
    <property type="molecule type" value="Genomic_DNA"/>
</dbReference>
<proteinExistence type="predicted"/>
<dbReference type="InterPro" id="IPR050471">
    <property type="entry name" value="AB_hydrolase"/>
</dbReference>
<dbReference type="Gene3D" id="3.40.50.1820">
    <property type="entry name" value="alpha/beta hydrolase"/>
    <property type="match status" value="1"/>
</dbReference>
<dbReference type="InterPro" id="IPR000073">
    <property type="entry name" value="AB_hydrolase_1"/>
</dbReference>
<keyword evidence="2" id="KW-0378">Hydrolase</keyword>
<feature type="domain" description="Serine aminopeptidase S33" evidence="1">
    <location>
        <begin position="57"/>
        <end position="142"/>
    </location>
</feature>
<dbReference type="PANTHER" id="PTHR43433:SF5">
    <property type="entry name" value="AB HYDROLASE-1 DOMAIN-CONTAINING PROTEIN"/>
    <property type="match status" value="1"/>
</dbReference>
<dbReference type="RefSeq" id="WP_215922108.1">
    <property type="nucleotide sequence ID" value="NZ_JAHKNI010000013.1"/>
</dbReference>
<name>A0ABS6B6V0_9NOCA</name>
<dbReference type="PRINTS" id="PR00111">
    <property type="entry name" value="ABHYDROLASE"/>
</dbReference>
<dbReference type="Proteomes" id="UP000733379">
    <property type="component" value="Unassembled WGS sequence"/>
</dbReference>
<accession>A0ABS6B6V0</accession>
<evidence type="ECO:0000259" key="1">
    <source>
        <dbReference type="Pfam" id="PF12146"/>
    </source>
</evidence>
<evidence type="ECO:0000313" key="3">
    <source>
        <dbReference type="Proteomes" id="UP000733379"/>
    </source>
</evidence>
<dbReference type="Pfam" id="PF12146">
    <property type="entry name" value="Hydrolase_4"/>
    <property type="match status" value="1"/>
</dbReference>
<keyword evidence="3" id="KW-1185">Reference proteome</keyword>